<evidence type="ECO:0000256" key="1">
    <source>
        <dbReference type="SAM" id="MobiDB-lite"/>
    </source>
</evidence>
<gene>
    <name evidence="2" type="ORF">GCM10009066_00850</name>
</gene>
<name>A0AAV3S3V7_9EURY</name>
<dbReference type="Proteomes" id="UP001500837">
    <property type="component" value="Unassembled WGS sequence"/>
</dbReference>
<reference evidence="2 3" key="1">
    <citation type="journal article" date="2019" name="Int. J. Syst. Evol. Microbiol.">
        <title>The Global Catalogue of Microorganisms (GCM) 10K type strain sequencing project: providing services to taxonomists for standard genome sequencing and annotation.</title>
        <authorList>
            <consortium name="The Broad Institute Genomics Platform"/>
            <consortium name="The Broad Institute Genome Sequencing Center for Infectious Disease"/>
            <person name="Wu L."/>
            <person name="Ma J."/>
        </authorList>
    </citation>
    <scope>NUCLEOTIDE SEQUENCE [LARGE SCALE GENOMIC DNA]</scope>
    <source>
        <strain evidence="2 3">JCM 16330</strain>
    </source>
</reference>
<comment type="caution">
    <text evidence="2">The sequence shown here is derived from an EMBL/GenBank/DDBJ whole genome shotgun (WGS) entry which is preliminary data.</text>
</comment>
<dbReference type="EMBL" id="BAAABL010000005">
    <property type="protein sequence ID" value="GAA0290149.1"/>
    <property type="molecule type" value="Genomic_DNA"/>
</dbReference>
<organism evidence="2 3">
    <name type="scientific">Halarchaeum salinum</name>
    <dbReference type="NCBI Taxonomy" id="489912"/>
    <lineage>
        <taxon>Archaea</taxon>
        <taxon>Methanobacteriati</taxon>
        <taxon>Methanobacteriota</taxon>
        <taxon>Stenosarchaea group</taxon>
        <taxon>Halobacteria</taxon>
        <taxon>Halobacteriales</taxon>
        <taxon>Halobacteriaceae</taxon>
    </lineage>
</organism>
<evidence type="ECO:0000313" key="3">
    <source>
        <dbReference type="Proteomes" id="UP001500837"/>
    </source>
</evidence>
<proteinExistence type="predicted"/>
<keyword evidence="3" id="KW-1185">Reference proteome</keyword>
<feature type="region of interest" description="Disordered" evidence="1">
    <location>
        <begin position="1"/>
        <end position="20"/>
    </location>
</feature>
<accession>A0AAV3S3V7</accession>
<sequence>MTPYNYSPNYPPVNGETPDEDKVEMKDLTAMQMTNVVEISEQDYPELFVADNQPA</sequence>
<protein>
    <submittedName>
        <fullName evidence="2">Uncharacterized protein</fullName>
    </submittedName>
</protein>
<evidence type="ECO:0000313" key="2">
    <source>
        <dbReference type="EMBL" id="GAA0290149.1"/>
    </source>
</evidence>
<dbReference type="AlphaFoldDB" id="A0AAV3S3V7"/>
<feature type="compositionally biased region" description="Low complexity" evidence="1">
    <location>
        <begin position="1"/>
        <end position="14"/>
    </location>
</feature>